<organism evidence="1 2">
    <name type="scientific">Araneus ventricosus</name>
    <name type="common">Orbweaver spider</name>
    <name type="synonym">Epeira ventricosa</name>
    <dbReference type="NCBI Taxonomy" id="182803"/>
    <lineage>
        <taxon>Eukaryota</taxon>
        <taxon>Metazoa</taxon>
        <taxon>Ecdysozoa</taxon>
        <taxon>Arthropoda</taxon>
        <taxon>Chelicerata</taxon>
        <taxon>Arachnida</taxon>
        <taxon>Araneae</taxon>
        <taxon>Araneomorphae</taxon>
        <taxon>Entelegynae</taxon>
        <taxon>Araneoidea</taxon>
        <taxon>Araneidae</taxon>
        <taxon>Araneus</taxon>
    </lineage>
</organism>
<sequence length="139" mass="16025">MFDESMSSTMSQENKQRLINMLCVKFQKEVFVVKGNNSENIFFSKPKICKAEDPLYCAATLNIAPHVRGNILFLHALSDYDNTFALFRKRKKKFMNILNSTELKQVVNIFRDESACPDDIDEVGHKVLIALYRGRTVKN</sequence>
<dbReference type="Proteomes" id="UP000499080">
    <property type="component" value="Unassembled WGS sequence"/>
</dbReference>
<evidence type="ECO:0000313" key="1">
    <source>
        <dbReference type="EMBL" id="GBN33552.1"/>
    </source>
</evidence>
<protein>
    <submittedName>
        <fullName evidence="1">Uncharacterized protein</fullName>
    </submittedName>
</protein>
<reference evidence="1 2" key="1">
    <citation type="journal article" date="2019" name="Sci. Rep.">
        <title>Orb-weaving spider Araneus ventricosus genome elucidates the spidroin gene catalogue.</title>
        <authorList>
            <person name="Kono N."/>
            <person name="Nakamura H."/>
            <person name="Ohtoshi R."/>
            <person name="Moran D.A.P."/>
            <person name="Shinohara A."/>
            <person name="Yoshida Y."/>
            <person name="Fujiwara M."/>
            <person name="Mori M."/>
            <person name="Tomita M."/>
            <person name="Arakawa K."/>
        </authorList>
    </citation>
    <scope>NUCLEOTIDE SEQUENCE [LARGE SCALE GENOMIC DNA]</scope>
</reference>
<dbReference type="EMBL" id="BGPR01008397">
    <property type="protein sequence ID" value="GBN33552.1"/>
    <property type="molecule type" value="Genomic_DNA"/>
</dbReference>
<name>A0A4Y2N3U8_ARAVE</name>
<evidence type="ECO:0000313" key="2">
    <source>
        <dbReference type="Proteomes" id="UP000499080"/>
    </source>
</evidence>
<accession>A0A4Y2N3U8</accession>
<proteinExistence type="predicted"/>
<comment type="caution">
    <text evidence="1">The sequence shown here is derived from an EMBL/GenBank/DDBJ whole genome shotgun (WGS) entry which is preliminary data.</text>
</comment>
<keyword evidence="2" id="KW-1185">Reference proteome</keyword>
<dbReference type="AlphaFoldDB" id="A0A4Y2N3U8"/>
<gene>
    <name evidence="1" type="ORF">AVEN_121618_1</name>
</gene>